<feature type="transmembrane region" description="Helical" evidence="1">
    <location>
        <begin position="37"/>
        <end position="56"/>
    </location>
</feature>
<dbReference type="RefSeq" id="WP_146454092.1">
    <property type="nucleotide sequence ID" value="NZ_SJPW01000001.1"/>
</dbReference>
<evidence type="ECO:0000313" key="2">
    <source>
        <dbReference type="EMBL" id="TWU60357.1"/>
    </source>
</evidence>
<reference evidence="2 3" key="1">
    <citation type="submission" date="2019-02" db="EMBL/GenBank/DDBJ databases">
        <title>Deep-cultivation of Planctomycetes and their phenomic and genomic characterization uncovers novel biology.</title>
        <authorList>
            <person name="Wiegand S."/>
            <person name="Jogler M."/>
            <person name="Boedeker C."/>
            <person name="Pinto D."/>
            <person name="Vollmers J."/>
            <person name="Rivas-Marin E."/>
            <person name="Kohn T."/>
            <person name="Peeters S.H."/>
            <person name="Heuer A."/>
            <person name="Rast P."/>
            <person name="Oberbeckmann S."/>
            <person name="Bunk B."/>
            <person name="Jeske O."/>
            <person name="Meyerdierks A."/>
            <person name="Storesund J.E."/>
            <person name="Kallscheuer N."/>
            <person name="Luecker S."/>
            <person name="Lage O.M."/>
            <person name="Pohl T."/>
            <person name="Merkel B.J."/>
            <person name="Hornburger P."/>
            <person name="Mueller R.-W."/>
            <person name="Bruemmer F."/>
            <person name="Labrenz M."/>
            <person name="Spormann A.M."/>
            <person name="Op Den Camp H."/>
            <person name="Overmann J."/>
            <person name="Amann R."/>
            <person name="Jetten M.S.M."/>
            <person name="Mascher T."/>
            <person name="Medema M.H."/>
            <person name="Devos D.P."/>
            <person name="Kaster A.-K."/>
            <person name="Ovreas L."/>
            <person name="Rohde M."/>
            <person name="Galperin M.Y."/>
            <person name="Jogler C."/>
        </authorList>
    </citation>
    <scope>NUCLEOTIDE SEQUENCE [LARGE SCALE GENOMIC DNA]</scope>
    <source>
        <strain evidence="2 3">Poly51</strain>
    </source>
</reference>
<feature type="transmembrane region" description="Helical" evidence="1">
    <location>
        <begin position="12"/>
        <end position="31"/>
    </location>
</feature>
<evidence type="ECO:0000313" key="3">
    <source>
        <dbReference type="Proteomes" id="UP000318288"/>
    </source>
</evidence>
<keyword evidence="1" id="KW-1133">Transmembrane helix</keyword>
<gene>
    <name evidence="2" type="ORF">Poly51_06320</name>
</gene>
<accession>A0A5C6FJS6</accession>
<keyword evidence="1" id="KW-0812">Transmembrane</keyword>
<keyword evidence="1" id="KW-0472">Membrane</keyword>
<proteinExistence type="predicted"/>
<name>A0A5C6FJS6_9BACT</name>
<dbReference type="Proteomes" id="UP000318288">
    <property type="component" value="Unassembled WGS sequence"/>
</dbReference>
<dbReference type="AlphaFoldDB" id="A0A5C6FJS6"/>
<protein>
    <submittedName>
        <fullName evidence="2">Uncharacterized protein</fullName>
    </submittedName>
</protein>
<comment type="caution">
    <text evidence="2">The sequence shown here is derived from an EMBL/GenBank/DDBJ whole genome shotgun (WGS) entry which is preliminary data.</text>
</comment>
<organism evidence="2 3">
    <name type="scientific">Rubripirellula tenax</name>
    <dbReference type="NCBI Taxonomy" id="2528015"/>
    <lineage>
        <taxon>Bacteria</taxon>
        <taxon>Pseudomonadati</taxon>
        <taxon>Planctomycetota</taxon>
        <taxon>Planctomycetia</taxon>
        <taxon>Pirellulales</taxon>
        <taxon>Pirellulaceae</taxon>
        <taxon>Rubripirellula</taxon>
    </lineage>
</organism>
<keyword evidence="3" id="KW-1185">Reference proteome</keyword>
<evidence type="ECO:0000256" key="1">
    <source>
        <dbReference type="SAM" id="Phobius"/>
    </source>
</evidence>
<sequence length="60" mass="6408">MKRNAIEWNATKWALGIAIVAGVLRQSGWGWQVGGDLANALALAALVLVAVVMDVFRSLD</sequence>
<dbReference type="EMBL" id="SJPW01000001">
    <property type="protein sequence ID" value="TWU60357.1"/>
    <property type="molecule type" value="Genomic_DNA"/>
</dbReference>